<dbReference type="PANTHER" id="PTHR43072">
    <property type="entry name" value="N-ACETYLTRANSFERASE"/>
    <property type="match status" value="1"/>
</dbReference>
<evidence type="ECO:0000259" key="3">
    <source>
        <dbReference type="PROSITE" id="PS51186"/>
    </source>
</evidence>
<comment type="caution">
    <text evidence="4">The sequence shown here is derived from an EMBL/GenBank/DDBJ whole genome shotgun (WGS) entry which is preliminary data.</text>
</comment>
<dbReference type="InterPro" id="IPR016181">
    <property type="entry name" value="Acyl_CoA_acyltransferase"/>
</dbReference>
<dbReference type="PROSITE" id="PS51186">
    <property type="entry name" value="GNAT"/>
    <property type="match status" value="1"/>
</dbReference>
<dbReference type="Gene3D" id="3.40.630.30">
    <property type="match status" value="1"/>
</dbReference>
<proteinExistence type="predicted"/>
<dbReference type="GO" id="GO:0016747">
    <property type="term" value="F:acyltransferase activity, transferring groups other than amino-acyl groups"/>
    <property type="evidence" value="ECO:0007669"/>
    <property type="project" value="InterPro"/>
</dbReference>
<dbReference type="EMBL" id="SISK01000013">
    <property type="protein sequence ID" value="TBN37479.1"/>
    <property type="molecule type" value="Genomic_DNA"/>
</dbReference>
<organism evidence="4 5">
    <name type="scientific">Paracoccus subflavus</name>
    <dbReference type="NCBI Taxonomy" id="2528244"/>
    <lineage>
        <taxon>Bacteria</taxon>
        <taxon>Pseudomonadati</taxon>
        <taxon>Pseudomonadota</taxon>
        <taxon>Alphaproteobacteria</taxon>
        <taxon>Rhodobacterales</taxon>
        <taxon>Paracoccaceae</taxon>
        <taxon>Paracoccus</taxon>
    </lineage>
</organism>
<name>A0A4V2JBU6_9RHOB</name>
<dbReference type="Proteomes" id="UP000293520">
    <property type="component" value="Unassembled WGS sequence"/>
</dbReference>
<dbReference type="Pfam" id="PF00583">
    <property type="entry name" value="Acetyltransf_1"/>
    <property type="match status" value="1"/>
</dbReference>
<dbReference type="CDD" id="cd04301">
    <property type="entry name" value="NAT_SF"/>
    <property type="match status" value="1"/>
</dbReference>
<evidence type="ECO:0000256" key="2">
    <source>
        <dbReference type="ARBA" id="ARBA00023315"/>
    </source>
</evidence>
<dbReference type="InterPro" id="IPR000182">
    <property type="entry name" value="GNAT_dom"/>
</dbReference>
<dbReference type="OrthoDB" id="5459937at2"/>
<keyword evidence="5" id="KW-1185">Reference proteome</keyword>
<evidence type="ECO:0000313" key="5">
    <source>
        <dbReference type="Proteomes" id="UP000293520"/>
    </source>
</evidence>
<accession>A0A4V2JBU6</accession>
<feature type="domain" description="N-acetyltransferase" evidence="3">
    <location>
        <begin position="1"/>
        <end position="162"/>
    </location>
</feature>
<protein>
    <submittedName>
        <fullName evidence="4">N-acetyltransferase family protein</fullName>
    </submittedName>
</protein>
<gene>
    <name evidence="4" type="ORF">EYE42_14180</name>
</gene>
<dbReference type="RefSeq" id="WP_130991979.1">
    <property type="nucleotide sequence ID" value="NZ_SISK01000013.1"/>
</dbReference>
<evidence type="ECO:0000256" key="1">
    <source>
        <dbReference type="ARBA" id="ARBA00022679"/>
    </source>
</evidence>
<sequence length="163" mass="17804">MIRDAVPGDAAAIAAIWNPLIRDTAITFWPTERSEAEIGALIADRQAQGHPFVVIEDQGGVAGFATYAQFRSGGGYARSMEHTIYLAPLAQGRGMGRTLLAWLEDHARQRGHRLMIGGITASNEGSLRFHVRAGYAEWGRIPCAGWKFGRFHDLVLMGKDLGN</sequence>
<evidence type="ECO:0000313" key="4">
    <source>
        <dbReference type="EMBL" id="TBN37479.1"/>
    </source>
</evidence>
<dbReference type="SUPFAM" id="SSF55729">
    <property type="entry name" value="Acyl-CoA N-acyltransferases (Nat)"/>
    <property type="match status" value="1"/>
</dbReference>
<dbReference type="AlphaFoldDB" id="A0A4V2JBU6"/>
<keyword evidence="1 4" id="KW-0808">Transferase</keyword>
<keyword evidence="2" id="KW-0012">Acyltransferase</keyword>
<reference evidence="4 5" key="1">
    <citation type="submission" date="2019-02" db="EMBL/GenBank/DDBJ databases">
        <title>Paracoccus subflavus sp. nov., isolated from marine sediment of the Pacific Ocean.</title>
        <authorList>
            <person name="Zhang G."/>
        </authorList>
    </citation>
    <scope>NUCLEOTIDE SEQUENCE [LARGE SCALE GENOMIC DNA]</scope>
    <source>
        <strain evidence="4 5">GY0581</strain>
    </source>
</reference>
<dbReference type="PANTHER" id="PTHR43072:SF23">
    <property type="entry name" value="UPF0039 PROTEIN C11D3.02C"/>
    <property type="match status" value="1"/>
</dbReference>